<keyword evidence="3" id="KW-0472">Membrane</keyword>
<reference evidence="4 5" key="1">
    <citation type="submission" date="2022-11" db="EMBL/GenBank/DDBJ databases">
        <title>Host association and intracellularity evolved multiple times independently in the Rickettsiales.</title>
        <authorList>
            <person name="Castelli M."/>
            <person name="Nardi T."/>
            <person name="Gammuto L."/>
            <person name="Bellinzona G."/>
            <person name="Sabaneyeva E."/>
            <person name="Potekhin A."/>
            <person name="Serra V."/>
            <person name="Petroni G."/>
            <person name="Sassera D."/>
        </authorList>
    </citation>
    <scope>NUCLEOTIDE SEQUENCE [LARGE SCALE GENOMIC DNA]</scope>
    <source>
        <strain evidence="4 5">NDG2</strain>
    </source>
</reference>
<evidence type="ECO:0000256" key="1">
    <source>
        <dbReference type="SAM" id="Coils"/>
    </source>
</evidence>
<evidence type="ECO:0000256" key="2">
    <source>
        <dbReference type="SAM" id="MobiDB-lite"/>
    </source>
</evidence>
<sequence length="476" mass="54527">MGWRLSAMIIKGNKLVKMESSGSWGYRYFKILLLGIALIMTLIIILILSINAKAEDVGVSGEGYKVSEDMDELIEKARKEREEKEVELNGKCERVGRDCIEPGASRVINGKTVYRDCWRYKDAYRCKGYARNNCTEYDDASYCNLKSTECKKKVGDWCVAQNRVYNCEESEKYIRKEKRYRPPSFKRDNIEERKRVVCGEEIKCIDGKCFDMSYKANDEMGNAAGMLATLKEMQGEWKANGSVFKGNNEKCDNKITNWTNCCEDMGGWGEILGAKCSARDKNLAKMKQEERCIEIGTYCSSELLGACIIERTTYCCYDSKIAREINKQSREKGLINKGWGDVESPNCNGFNIEELQGIDFEKIDFEFLSEDIKKKNIWSRMGDMKKALEHTQRLMEGEINTIKKEVMAEGGTGTVTEDINEQIDDQKLYEKKFAEAEDLNESRQKKPDGRDKSKDTKDAETLYNKEECKNRDNGGL</sequence>
<keyword evidence="3" id="KW-0812">Transmembrane</keyword>
<keyword evidence="1" id="KW-0175">Coiled coil</keyword>
<accession>A0ABZ0UM51</accession>
<feature type="coiled-coil region" evidence="1">
    <location>
        <begin position="67"/>
        <end position="94"/>
    </location>
</feature>
<evidence type="ECO:0000313" key="4">
    <source>
        <dbReference type="EMBL" id="WPX96331.1"/>
    </source>
</evidence>
<dbReference type="Proteomes" id="UP001327219">
    <property type="component" value="Chromosome"/>
</dbReference>
<proteinExistence type="predicted"/>
<evidence type="ECO:0000313" key="5">
    <source>
        <dbReference type="Proteomes" id="UP001327219"/>
    </source>
</evidence>
<keyword evidence="3" id="KW-1133">Transmembrane helix</keyword>
<keyword evidence="5" id="KW-1185">Reference proteome</keyword>
<dbReference type="EMBL" id="CP110820">
    <property type="protein sequence ID" value="WPX96331.1"/>
    <property type="molecule type" value="Genomic_DNA"/>
</dbReference>
<feature type="region of interest" description="Disordered" evidence="2">
    <location>
        <begin position="434"/>
        <end position="476"/>
    </location>
</feature>
<protein>
    <submittedName>
        <fullName evidence="4">Type IV secretion system protein TraN C-terminal domain</fullName>
    </submittedName>
</protein>
<organism evidence="4 5">
    <name type="scientific">Candidatus Bandiella euplotis</name>
    <dbReference type="NCBI Taxonomy" id="1664265"/>
    <lineage>
        <taxon>Bacteria</taxon>
        <taxon>Pseudomonadati</taxon>
        <taxon>Pseudomonadota</taxon>
        <taxon>Alphaproteobacteria</taxon>
        <taxon>Rickettsiales</taxon>
        <taxon>Candidatus Midichloriaceae</taxon>
        <taxon>Candidatus Bandiella</taxon>
    </lineage>
</organism>
<dbReference type="InterPro" id="IPR014121">
    <property type="entry name" value="TraN_Ftype"/>
</dbReference>
<name>A0ABZ0UM51_9RICK</name>
<evidence type="ECO:0000256" key="3">
    <source>
        <dbReference type="SAM" id="Phobius"/>
    </source>
</evidence>
<feature type="transmembrane region" description="Helical" evidence="3">
    <location>
        <begin position="28"/>
        <end position="50"/>
    </location>
</feature>
<gene>
    <name evidence="4" type="ORF">Bandiella_00440</name>
</gene>
<dbReference type="Pfam" id="PF06986">
    <property type="entry name" value="F_T4SS_TraN"/>
    <property type="match status" value="1"/>
</dbReference>